<dbReference type="Gene3D" id="1.10.10.10">
    <property type="entry name" value="Winged helix-like DNA-binding domain superfamily/Winged helix DNA-binding domain"/>
    <property type="match status" value="1"/>
</dbReference>
<gene>
    <name evidence="1" type="ORF">SMC1_09390</name>
</gene>
<accession>A0A398DLM4</accession>
<evidence type="ECO:0000313" key="2">
    <source>
        <dbReference type="Proteomes" id="UP000266113"/>
    </source>
</evidence>
<dbReference type="Proteomes" id="UP000266113">
    <property type="component" value="Unassembled WGS sequence"/>
</dbReference>
<reference evidence="1 2" key="1">
    <citation type="submission" date="2018-09" db="EMBL/GenBank/DDBJ databases">
        <title>Discovery and Ecogenomic Context for Candidatus Cryosericales, a Global Caldiserica Order Active in Thawing Permafrost.</title>
        <authorList>
            <person name="Martinez M.A."/>
            <person name="Woodcroft B.J."/>
            <person name="Ignacio Espinoza J.C."/>
            <person name="Zayed A."/>
            <person name="Singleton C.M."/>
            <person name="Boyd J."/>
            <person name="Li Y.-F."/>
            <person name="Purvine S."/>
            <person name="Maughan H."/>
            <person name="Hodgkins S.B."/>
            <person name="Anderson D."/>
            <person name="Sederholm M."/>
            <person name="Temperton B."/>
            <person name="Saleska S.R."/>
            <person name="Tyson G.W."/>
            <person name="Rich V.I."/>
        </authorList>
    </citation>
    <scope>NUCLEOTIDE SEQUENCE [LARGE SCALE GENOMIC DNA]</scope>
    <source>
        <strain evidence="1 2">SMC1</strain>
    </source>
</reference>
<evidence type="ECO:0008006" key="3">
    <source>
        <dbReference type="Google" id="ProtNLM"/>
    </source>
</evidence>
<sequence length="901" mass="98245">MLSQTLPQLWHLSDDESDALWRAFESLPLTSVSRSAEVSAGLVSPFITLEDDIELVLTATTRYLMRMFDGPDAFRSLLESLQKEVALTIGHEVQADIWTCASPIIESVPQVLRDLRLATFRLCPALAHFCQTNEMTTLGSLRGVTEGQILTEFGLGINGLTAVEHCYALSAMIDALPEARLLPSGETSLEALVRRALVCGIKSPDRGNRAYDVHLYRLGLLTGRRETHRAIGELLGVTGARVDQIEKRSLRGFDSAAFLETLLPFRVTVVNCLLANGGALGAHDLAEGIAVSMQLGEAPPETAVLGLAEIIPECEMATNSDVVIFAGLPCLGCGVVGRVLDEIEHGQMAVPLQEAAALVEAGCEGSRGDHCLVDNVSPLVIMAAAAREENLALRRAWVIPNAAGPFRPDSLAYRADEVLRREARPMHFNKVHAVLGQEGYRSDSARNVHACLDRSSNAVLWDRGTYVHKDHMPFPYALLRDVEDWIRDCLAGPDGLPMMSVHGVFEHFRSACEAQSVPSESALYSLLRMSADAELRYPRYPRIFSSRGYDAPVPLSVAIGEYVRAAGQPVSSKELKALVVGRMGFKEFQLGQALAWGIPSTLRTAHSALVHEDYVDVDPGALDKCVRHAAGLLRDDSQVSIKRVFDDLKVDCVLGGIDSPELLFSLMRLSDAHGVTAAHYPLLAHSAQDAPTSVSVLENIEEYVRAKKGPCSYQELEEEFVERRKYSAPTVYAIVHRHHVYRYLPGSVIHEDSIGLSTSDFEVVYHAAAERFAADIAAGNCFSTIRAMLEEDVLPEIAVGVVWTEQLVASMLERTGGFLLLGNGRNAFATRPNPLGIEIFGDLVSWLVRRDYGGGVKLSVLESRLRDEGVILKQLTASMLDGQGSVSIRGMEVVATEGVHA</sequence>
<protein>
    <recommendedName>
        <fullName evidence="3">RNA polymerase sigma-70 region 4 domain-containing protein</fullName>
    </recommendedName>
</protein>
<dbReference type="InterPro" id="IPR036388">
    <property type="entry name" value="WH-like_DNA-bd_sf"/>
</dbReference>
<dbReference type="EMBL" id="QXIY01000044">
    <property type="protein sequence ID" value="RIE15820.1"/>
    <property type="molecule type" value="Genomic_DNA"/>
</dbReference>
<evidence type="ECO:0000313" key="1">
    <source>
        <dbReference type="EMBL" id="RIE15820.1"/>
    </source>
</evidence>
<organism evidence="1 2">
    <name type="scientific">Candidatus Cryosericum septentrionale</name>
    <dbReference type="NCBI Taxonomy" id="2290913"/>
    <lineage>
        <taxon>Bacteria</taxon>
        <taxon>Pseudomonadati</taxon>
        <taxon>Caldisericota/Cryosericota group</taxon>
        <taxon>Candidatus Cryosericota</taxon>
        <taxon>Candidatus Cryosericia</taxon>
        <taxon>Candidatus Cryosericales</taxon>
        <taxon>Candidatus Cryosericaceae</taxon>
        <taxon>Candidatus Cryosericum</taxon>
    </lineage>
</organism>
<dbReference type="AlphaFoldDB" id="A0A398DLM4"/>
<keyword evidence="2" id="KW-1185">Reference proteome</keyword>
<name>A0A398DLM4_9BACT</name>
<proteinExistence type="predicted"/>
<comment type="caution">
    <text evidence="1">The sequence shown here is derived from an EMBL/GenBank/DDBJ whole genome shotgun (WGS) entry which is preliminary data.</text>
</comment>